<dbReference type="GO" id="GO:0009897">
    <property type="term" value="C:external side of plasma membrane"/>
    <property type="evidence" value="ECO:0007669"/>
    <property type="project" value="TreeGrafter"/>
</dbReference>
<evidence type="ECO:0000313" key="5">
    <source>
        <dbReference type="Proteomes" id="UP000261540"/>
    </source>
</evidence>
<name>A0A3B3SMN4_9TELE</name>
<reference evidence="4" key="2">
    <citation type="submission" date="2025-09" db="UniProtKB">
        <authorList>
            <consortium name="Ensembl"/>
        </authorList>
    </citation>
    <scope>IDENTIFICATION</scope>
</reference>
<dbReference type="AlphaFoldDB" id="A0A3B3SMN4"/>
<organism evidence="4 5">
    <name type="scientific">Paramormyrops kingsleyae</name>
    <dbReference type="NCBI Taxonomy" id="1676925"/>
    <lineage>
        <taxon>Eukaryota</taxon>
        <taxon>Metazoa</taxon>
        <taxon>Chordata</taxon>
        <taxon>Craniata</taxon>
        <taxon>Vertebrata</taxon>
        <taxon>Euteleostomi</taxon>
        <taxon>Actinopterygii</taxon>
        <taxon>Neopterygii</taxon>
        <taxon>Teleostei</taxon>
        <taxon>Osteoglossocephala</taxon>
        <taxon>Osteoglossomorpha</taxon>
        <taxon>Osteoglossiformes</taxon>
        <taxon>Mormyridae</taxon>
        <taxon>Paramormyrops</taxon>
    </lineage>
</organism>
<dbReference type="GO" id="GO:0006955">
    <property type="term" value="P:immune response"/>
    <property type="evidence" value="ECO:0007669"/>
    <property type="project" value="TreeGrafter"/>
</dbReference>
<sequence>MYPNYLTCTLSNFFMFLTKIHTLEYIYTALSKPVEVPGVYEFTAMGILDNEQIDYYNSKNKTKIPRQMWMSERLDDNYWEKGTSSRKSKEQDGETESDKW</sequence>
<protein>
    <recommendedName>
        <fullName evidence="3">MHC class I-like antigen recognition-like domain-containing protein</fullName>
    </recommendedName>
</protein>
<accession>A0A3B3SMN4</accession>
<evidence type="ECO:0000256" key="1">
    <source>
        <dbReference type="ARBA" id="ARBA00023180"/>
    </source>
</evidence>
<feature type="domain" description="MHC class I-like antigen recognition-like" evidence="3">
    <location>
        <begin position="21"/>
        <end position="92"/>
    </location>
</feature>
<dbReference type="PANTHER" id="PTHR16675:SF193">
    <property type="entry name" value="LOC571647 PROTEIN-RELATED"/>
    <property type="match status" value="1"/>
</dbReference>
<dbReference type="Pfam" id="PF00129">
    <property type="entry name" value="MHC_I"/>
    <property type="match status" value="1"/>
</dbReference>
<dbReference type="Ensembl" id="ENSPKIT00000012840.1">
    <property type="protein sequence ID" value="ENSPKIP00000031982.1"/>
    <property type="gene ID" value="ENSPKIG00000012260.1"/>
</dbReference>
<reference evidence="4" key="1">
    <citation type="submission" date="2025-08" db="UniProtKB">
        <authorList>
            <consortium name="Ensembl"/>
        </authorList>
    </citation>
    <scope>IDENTIFICATION</scope>
</reference>
<dbReference type="Proteomes" id="UP000261540">
    <property type="component" value="Unplaced"/>
</dbReference>
<feature type="compositionally biased region" description="Basic and acidic residues" evidence="2">
    <location>
        <begin position="87"/>
        <end position="100"/>
    </location>
</feature>
<dbReference type="PANTHER" id="PTHR16675">
    <property type="entry name" value="MHC CLASS I-RELATED"/>
    <property type="match status" value="1"/>
</dbReference>
<dbReference type="InterPro" id="IPR050208">
    <property type="entry name" value="MHC_class-I_related"/>
</dbReference>
<dbReference type="SUPFAM" id="SSF54452">
    <property type="entry name" value="MHC antigen-recognition domain"/>
    <property type="match status" value="1"/>
</dbReference>
<dbReference type="STRING" id="1676925.ENSPKIP00000031982"/>
<keyword evidence="1" id="KW-0325">Glycoprotein</keyword>
<evidence type="ECO:0000313" key="4">
    <source>
        <dbReference type="Ensembl" id="ENSPKIP00000031982.1"/>
    </source>
</evidence>
<dbReference type="GeneTree" id="ENSGT01060000248670"/>
<evidence type="ECO:0000259" key="3">
    <source>
        <dbReference type="Pfam" id="PF00129"/>
    </source>
</evidence>
<keyword evidence="5" id="KW-1185">Reference proteome</keyword>
<dbReference type="Gene3D" id="3.30.500.10">
    <property type="entry name" value="MHC class I-like antigen recognition-like"/>
    <property type="match status" value="1"/>
</dbReference>
<dbReference type="InterPro" id="IPR037055">
    <property type="entry name" value="MHC_I-like_Ag-recog_sf"/>
</dbReference>
<dbReference type="GO" id="GO:0005615">
    <property type="term" value="C:extracellular space"/>
    <property type="evidence" value="ECO:0007669"/>
    <property type="project" value="TreeGrafter"/>
</dbReference>
<proteinExistence type="predicted"/>
<feature type="region of interest" description="Disordered" evidence="2">
    <location>
        <begin position="80"/>
        <end position="100"/>
    </location>
</feature>
<dbReference type="InterPro" id="IPR011162">
    <property type="entry name" value="MHC_I/II-like_Ag-recog"/>
</dbReference>
<dbReference type="InterPro" id="IPR011161">
    <property type="entry name" value="MHC_I-like_Ag-recog"/>
</dbReference>
<evidence type="ECO:0000256" key="2">
    <source>
        <dbReference type="SAM" id="MobiDB-lite"/>
    </source>
</evidence>